<feature type="chain" id="PRO_5010837070" evidence="5">
    <location>
        <begin position="23"/>
        <end position="268"/>
    </location>
</feature>
<reference evidence="6" key="1">
    <citation type="journal article" date="2013" name="Nature">
        <title>Draft genome of the wheat A-genome progenitor Triticum urartu.</title>
        <authorList>
            <person name="Ling H.Q."/>
            <person name="Zhao S."/>
            <person name="Liu D."/>
            <person name="Wang J."/>
            <person name="Sun H."/>
            <person name="Zhang C."/>
            <person name="Fan H."/>
            <person name="Li D."/>
            <person name="Dong L."/>
            <person name="Tao Y."/>
            <person name="Gao C."/>
            <person name="Wu H."/>
            <person name="Li Y."/>
            <person name="Cui Y."/>
            <person name="Guo X."/>
            <person name="Zheng S."/>
            <person name="Wang B."/>
            <person name="Yu K."/>
            <person name="Liang Q."/>
            <person name="Yang W."/>
            <person name="Lou X."/>
            <person name="Chen J."/>
            <person name="Feng M."/>
            <person name="Jian J."/>
            <person name="Zhang X."/>
            <person name="Luo G."/>
            <person name="Jiang Y."/>
            <person name="Liu J."/>
            <person name="Wang Z."/>
            <person name="Sha Y."/>
            <person name="Zhang B."/>
            <person name="Wu H."/>
            <person name="Tang D."/>
            <person name="Shen Q."/>
            <person name="Xue P."/>
            <person name="Zou S."/>
            <person name="Wang X."/>
            <person name="Liu X."/>
            <person name="Wang F."/>
            <person name="Yang Y."/>
            <person name="An X."/>
            <person name="Dong Z."/>
            <person name="Zhang K."/>
            <person name="Zhang X."/>
            <person name="Luo M.C."/>
            <person name="Dvorak J."/>
            <person name="Tong Y."/>
            <person name="Wang J."/>
            <person name="Yang H."/>
            <person name="Li Z."/>
            <person name="Wang D."/>
            <person name="Zhang A."/>
            <person name="Wang J."/>
        </authorList>
    </citation>
    <scope>NUCLEOTIDE SEQUENCE</scope>
</reference>
<proteinExistence type="predicted"/>
<evidence type="ECO:0000256" key="3">
    <source>
        <dbReference type="ARBA" id="ARBA00023180"/>
    </source>
</evidence>
<dbReference type="Pfam" id="PF02298">
    <property type="entry name" value="Cu_bind_like"/>
    <property type="match status" value="1"/>
</dbReference>
<dbReference type="FunFam" id="2.60.40.420:FF:000003">
    <property type="entry name" value="Blue copper"/>
    <property type="match status" value="1"/>
</dbReference>
<evidence type="ECO:0000256" key="2">
    <source>
        <dbReference type="ARBA" id="ARBA00023008"/>
    </source>
</evidence>
<dbReference type="PANTHER" id="PTHR33021">
    <property type="entry name" value="BLUE COPPER PROTEIN"/>
    <property type="match status" value="1"/>
</dbReference>
<dbReference type="InterPro" id="IPR028871">
    <property type="entry name" value="BlueCu_1_BS"/>
</dbReference>
<organism evidence="6">
    <name type="scientific">Triticum urartu</name>
    <name type="common">Red wild einkorn</name>
    <name type="synonym">Crithodium urartu</name>
    <dbReference type="NCBI Taxonomy" id="4572"/>
    <lineage>
        <taxon>Eukaryota</taxon>
        <taxon>Viridiplantae</taxon>
        <taxon>Streptophyta</taxon>
        <taxon>Embryophyta</taxon>
        <taxon>Tracheophyta</taxon>
        <taxon>Spermatophyta</taxon>
        <taxon>Magnoliopsida</taxon>
        <taxon>Liliopsida</taxon>
        <taxon>Poales</taxon>
        <taxon>Poaceae</taxon>
        <taxon>BOP clade</taxon>
        <taxon>Pooideae</taxon>
        <taxon>Triticodae</taxon>
        <taxon>Triticeae</taxon>
        <taxon>Triticinae</taxon>
        <taxon>Triticum</taxon>
    </lineage>
</organism>
<sequence length="268" mass="29052">MAAMRTILLAVSAMAILSTASAAIYNVGEPSGQWDLSTNYGTWASSRNFHPSDQIIFKYSPQAHDVLEVSKADYDSCSTASPIATLNSGNDVVSLTATGTRYFLCGFPGHCAGGMKVKIDVVPSSSSSSPAPASGPSASNAPPPVYIKVYPNGHCDDSKYHMTICLCHGRSDELTTTVKFSFEVDQHIILEYFAKAEHKFHHDQPEHEVPYFTYSPEDAIIDGDRLIIRCHLRVIKAPKANLVNTEDPPTVTIPPSDGTDQDAYSLHS</sequence>
<evidence type="ECO:0000256" key="5">
    <source>
        <dbReference type="SAM" id="SignalP"/>
    </source>
</evidence>
<dbReference type="InterPro" id="IPR008972">
    <property type="entry name" value="Cupredoxin"/>
</dbReference>
<name>M7Z6T1_TRIUA</name>
<dbReference type="PROSITE" id="PS00196">
    <property type="entry name" value="COPPER_BLUE"/>
    <property type="match status" value="1"/>
</dbReference>
<evidence type="ECO:0000256" key="1">
    <source>
        <dbReference type="ARBA" id="ARBA00022723"/>
    </source>
</evidence>
<gene>
    <name evidence="6" type="ORF">TRIUR3_04796</name>
</gene>
<dbReference type="Gene3D" id="2.60.40.420">
    <property type="entry name" value="Cupredoxins - blue copper proteins"/>
    <property type="match status" value="1"/>
</dbReference>
<dbReference type="Gene3D" id="2.60.210.10">
    <property type="entry name" value="Apoptosis, Tumor Necrosis Factor Receptor Associated Protein 2, Chain A"/>
    <property type="match status" value="1"/>
</dbReference>
<feature type="signal peptide" evidence="5">
    <location>
        <begin position="1"/>
        <end position="22"/>
    </location>
</feature>
<dbReference type="SUPFAM" id="SSF49503">
    <property type="entry name" value="Cupredoxins"/>
    <property type="match status" value="1"/>
</dbReference>
<dbReference type="PANTHER" id="PTHR33021:SF545">
    <property type="entry name" value="OS09G0572700 PROTEIN"/>
    <property type="match status" value="1"/>
</dbReference>
<dbReference type="SUPFAM" id="SSF49599">
    <property type="entry name" value="TRAF domain-like"/>
    <property type="match status" value="1"/>
</dbReference>
<evidence type="ECO:0000256" key="4">
    <source>
        <dbReference type="SAM" id="MobiDB-lite"/>
    </source>
</evidence>
<evidence type="ECO:0000313" key="6">
    <source>
        <dbReference type="EMBL" id="EMS58903.1"/>
    </source>
</evidence>
<feature type="region of interest" description="Disordered" evidence="4">
    <location>
        <begin position="244"/>
        <end position="268"/>
    </location>
</feature>
<dbReference type="GO" id="GO:0009055">
    <property type="term" value="F:electron transfer activity"/>
    <property type="evidence" value="ECO:0007669"/>
    <property type="project" value="InterPro"/>
</dbReference>
<dbReference type="CDD" id="cd04216">
    <property type="entry name" value="Phytocyanin"/>
    <property type="match status" value="1"/>
</dbReference>
<dbReference type="EMBL" id="KD126833">
    <property type="protein sequence ID" value="EMS58903.1"/>
    <property type="molecule type" value="Genomic_DNA"/>
</dbReference>
<dbReference type="OMA" id="HIILEYF"/>
<protein>
    <submittedName>
        <fullName evidence="6">Blue copper protein</fullName>
    </submittedName>
</protein>
<keyword evidence="3" id="KW-0325">Glycoprotein</keyword>
<dbReference type="STRING" id="4572.M7Z6T1"/>
<keyword evidence="1" id="KW-0479">Metal-binding</keyword>
<dbReference type="GO" id="GO:0005886">
    <property type="term" value="C:plasma membrane"/>
    <property type="evidence" value="ECO:0007669"/>
    <property type="project" value="TreeGrafter"/>
</dbReference>
<keyword evidence="2" id="KW-0186">Copper</keyword>
<accession>M7Z6T1</accession>
<dbReference type="GO" id="GO:0046872">
    <property type="term" value="F:metal ion binding"/>
    <property type="evidence" value="ECO:0007669"/>
    <property type="project" value="UniProtKB-KW"/>
</dbReference>
<dbReference type="AlphaFoldDB" id="M7Z6T1"/>
<dbReference type="PROSITE" id="PS51485">
    <property type="entry name" value="PHYTOCYANIN"/>
    <property type="match status" value="1"/>
</dbReference>
<keyword evidence="5" id="KW-0732">Signal</keyword>
<dbReference type="InterPro" id="IPR008974">
    <property type="entry name" value="TRAF-like"/>
</dbReference>
<dbReference type="InterPro" id="IPR003245">
    <property type="entry name" value="Phytocyanin_dom"/>
</dbReference>
<dbReference type="InterPro" id="IPR039391">
    <property type="entry name" value="Phytocyanin-like"/>
</dbReference>
<dbReference type="eggNOG" id="ENOG502RZRN">
    <property type="taxonomic scope" value="Eukaryota"/>
</dbReference>